<proteinExistence type="predicted"/>
<dbReference type="Proteomes" id="UP000814033">
    <property type="component" value="Unassembled WGS sequence"/>
</dbReference>
<protein>
    <submittedName>
        <fullName evidence="1">Uncharacterized protein</fullName>
    </submittedName>
</protein>
<keyword evidence="2" id="KW-1185">Reference proteome</keyword>
<sequence length="287" mass="32290">MYRRSRYPDSQASSPDWDRQLELYRNPSLPSHTTPDIYLNGYISNAFGPDFAQKHFQRDLMIDTASPPHWAVPGYFKVALIPPPRKVVSALPVTISGIPRYVLDHFYNPNLGNIVPQQPQVKRLPGSPTQELPIFFIQGNGDVGVTVEQAIYNQYPCGVVGSSSPAPVGNANVWNISFTIAWPGYKVYVEPRKVLVLTKKGKSDRVRIDLGGLLYRVASAAHHFFDHCERDYSKPVHPELEIGGPRGVDWKDVYLVGLVNVAEGVWQPIFRMPRFVLDVNSHLAMVR</sequence>
<name>A0ACB8RVL2_9AGAM</name>
<gene>
    <name evidence="1" type="ORF">FA95DRAFT_1605523</name>
</gene>
<evidence type="ECO:0000313" key="1">
    <source>
        <dbReference type="EMBL" id="KAI0048089.1"/>
    </source>
</evidence>
<evidence type="ECO:0000313" key="2">
    <source>
        <dbReference type="Proteomes" id="UP000814033"/>
    </source>
</evidence>
<comment type="caution">
    <text evidence="1">The sequence shown here is derived from an EMBL/GenBank/DDBJ whole genome shotgun (WGS) entry which is preliminary data.</text>
</comment>
<reference evidence="1" key="1">
    <citation type="submission" date="2021-02" db="EMBL/GenBank/DDBJ databases">
        <authorList>
            <consortium name="DOE Joint Genome Institute"/>
            <person name="Ahrendt S."/>
            <person name="Looney B.P."/>
            <person name="Miyauchi S."/>
            <person name="Morin E."/>
            <person name="Drula E."/>
            <person name="Courty P.E."/>
            <person name="Chicoki N."/>
            <person name="Fauchery L."/>
            <person name="Kohler A."/>
            <person name="Kuo A."/>
            <person name="Labutti K."/>
            <person name="Pangilinan J."/>
            <person name="Lipzen A."/>
            <person name="Riley R."/>
            <person name="Andreopoulos W."/>
            <person name="He G."/>
            <person name="Johnson J."/>
            <person name="Barry K.W."/>
            <person name="Grigoriev I.V."/>
            <person name="Nagy L."/>
            <person name="Hibbett D."/>
            <person name="Henrissat B."/>
            <person name="Matheny P.B."/>
            <person name="Labbe J."/>
            <person name="Martin F."/>
        </authorList>
    </citation>
    <scope>NUCLEOTIDE SEQUENCE</scope>
    <source>
        <strain evidence="1">FP105234-sp</strain>
    </source>
</reference>
<accession>A0ACB8RVL2</accession>
<reference evidence="1" key="2">
    <citation type="journal article" date="2022" name="New Phytol.">
        <title>Evolutionary transition to the ectomycorrhizal habit in the genomes of a hyperdiverse lineage of mushroom-forming fungi.</title>
        <authorList>
            <person name="Looney B."/>
            <person name="Miyauchi S."/>
            <person name="Morin E."/>
            <person name="Drula E."/>
            <person name="Courty P.E."/>
            <person name="Kohler A."/>
            <person name="Kuo A."/>
            <person name="LaButti K."/>
            <person name="Pangilinan J."/>
            <person name="Lipzen A."/>
            <person name="Riley R."/>
            <person name="Andreopoulos W."/>
            <person name="He G."/>
            <person name="Johnson J."/>
            <person name="Nolan M."/>
            <person name="Tritt A."/>
            <person name="Barry K.W."/>
            <person name="Grigoriev I.V."/>
            <person name="Nagy L.G."/>
            <person name="Hibbett D."/>
            <person name="Henrissat B."/>
            <person name="Matheny P.B."/>
            <person name="Labbe J."/>
            <person name="Martin F.M."/>
        </authorList>
    </citation>
    <scope>NUCLEOTIDE SEQUENCE</scope>
    <source>
        <strain evidence="1">FP105234-sp</strain>
    </source>
</reference>
<organism evidence="1 2">
    <name type="scientific">Auriscalpium vulgare</name>
    <dbReference type="NCBI Taxonomy" id="40419"/>
    <lineage>
        <taxon>Eukaryota</taxon>
        <taxon>Fungi</taxon>
        <taxon>Dikarya</taxon>
        <taxon>Basidiomycota</taxon>
        <taxon>Agaricomycotina</taxon>
        <taxon>Agaricomycetes</taxon>
        <taxon>Russulales</taxon>
        <taxon>Auriscalpiaceae</taxon>
        <taxon>Auriscalpium</taxon>
    </lineage>
</organism>
<dbReference type="EMBL" id="MU275892">
    <property type="protein sequence ID" value="KAI0048089.1"/>
    <property type="molecule type" value="Genomic_DNA"/>
</dbReference>